<dbReference type="RefSeq" id="WP_274688499.1">
    <property type="nucleotide sequence ID" value="NZ_JAPMOU010000009.1"/>
</dbReference>
<evidence type="ECO:0000313" key="1">
    <source>
        <dbReference type="EMBL" id="MDE1462140.1"/>
    </source>
</evidence>
<dbReference type="Proteomes" id="UP001528823">
    <property type="component" value="Unassembled WGS sequence"/>
</dbReference>
<gene>
    <name evidence="1" type="ORF">ORQ98_09160</name>
</gene>
<protein>
    <submittedName>
        <fullName evidence="1">Uncharacterized protein</fullName>
    </submittedName>
</protein>
<accession>A0ABT5U705</accession>
<evidence type="ECO:0000313" key="2">
    <source>
        <dbReference type="Proteomes" id="UP001528823"/>
    </source>
</evidence>
<comment type="caution">
    <text evidence="1">The sequence shown here is derived from an EMBL/GenBank/DDBJ whole genome shotgun (WGS) entry which is preliminary data.</text>
</comment>
<dbReference type="EMBL" id="JAPMOU010000009">
    <property type="protein sequence ID" value="MDE1462140.1"/>
    <property type="molecule type" value="Genomic_DNA"/>
</dbReference>
<proteinExistence type="predicted"/>
<dbReference type="InterPro" id="IPR013824">
    <property type="entry name" value="Topo_IA_cen_sub1"/>
</dbReference>
<name>A0ABT5U705_9GAMM</name>
<sequence length="55" mass="6177">MTAQWEPQLTSINNKETNYKSLMGPMANTLHQLITQVDTSVFQPLKGKGQNTTIK</sequence>
<reference evidence="1 2" key="1">
    <citation type="submission" date="2022-11" db="EMBL/GenBank/DDBJ databases">
        <title>Spartinivicinus poritis sp. nov., isolated from scleractinian coral Porites lutea.</title>
        <authorList>
            <person name="Zhang G."/>
            <person name="Cai L."/>
            <person name="Wei Q."/>
        </authorList>
    </citation>
    <scope>NUCLEOTIDE SEQUENCE [LARGE SCALE GENOMIC DNA]</scope>
    <source>
        <strain evidence="1 2">A2-2</strain>
    </source>
</reference>
<dbReference type="Gene3D" id="1.10.460.10">
    <property type="entry name" value="Topoisomerase I, domain 2"/>
    <property type="match status" value="1"/>
</dbReference>
<organism evidence="1 2">
    <name type="scientific">Spartinivicinus poritis</name>
    <dbReference type="NCBI Taxonomy" id="2994640"/>
    <lineage>
        <taxon>Bacteria</taxon>
        <taxon>Pseudomonadati</taxon>
        <taxon>Pseudomonadota</taxon>
        <taxon>Gammaproteobacteria</taxon>
        <taxon>Oceanospirillales</taxon>
        <taxon>Zooshikellaceae</taxon>
        <taxon>Spartinivicinus</taxon>
    </lineage>
</organism>
<keyword evidence="2" id="KW-1185">Reference proteome</keyword>